<evidence type="ECO:0000256" key="2">
    <source>
        <dbReference type="SAM" id="SignalP"/>
    </source>
</evidence>
<dbReference type="PROSITE" id="PS51257">
    <property type="entry name" value="PROKAR_LIPOPROTEIN"/>
    <property type="match status" value="1"/>
</dbReference>
<reference evidence="3 4" key="1">
    <citation type="journal article" date="2013" name="Biodegradation">
        <title>Quantitative proteomic analysis of ibuprofen-degrading Patulibacter sp. strain I11.</title>
        <authorList>
            <person name="Almeida B."/>
            <person name="Kjeldal H."/>
            <person name="Lolas I."/>
            <person name="Knudsen A.D."/>
            <person name="Carvalho G."/>
            <person name="Nielsen K.L."/>
            <person name="Barreto Crespo M.T."/>
            <person name="Stensballe A."/>
            <person name="Nielsen J.L."/>
        </authorList>
    </citation>
    <scope>NUCLEOTIDE SEQUENCE [LARGE SCALE GENOMIC DNA]</scope>
    <source>
        <strain evidence="3 4">I11</strain>
    </source>
</reference>
<evidence type="ECO:0000256" key="1">
    <source>
        <dbReference type="SAM" id="MobiDB-lite"/>
    </source>
</evidence>
<dbReference type="Proteomes" id="UP000005143">
    <property type="component" value="Unassembled WGS sequence"/>
</dbReference>
<dbReference type="EMBL" id="AGUD01000239">
    <property type="protein sequence ID" value="EHN10168.1"/>
    <property type="molecule type" value="Genomic_DNA"/>
</dbReference>
<comment type="caution">
    <text evidence="3">The sequence shown here is derived from an EMBL/GenBank/DDBJ whole genome shotgun (WGS) entry which is preliminary data.</text>
</comment>
<evidence type="ECO:0000313" key="3">
    <source>
        <dbReference type="EMBL" id="EHN10168.1"/>
    </source>
</evidence>
<feature type="region of interest" description="Disordered" evidence="1">
    <location>
        <begin position="29"/>
        <end position="82"/>
    </location>
</feature>
<sequence>MLSTKSLRGLPLVVACAGVLALGGCGSSDSSTTDAATASTSTPSTTATTTTETATTATTPPATTATTTETATTSEDPSAKVDPCSLLKDADVTAAGGKAGVHGSVSNDVGRGCDFGVLAVYVGQVHPNFTKMGGINVDGLGDEAFYRSDWHDIRVRKGDVRVDVKCVLCGGDEPTTLKTLAGKAVSRLPAG</sequence>
<feature type="signal peptide" evidence="2">
    <location>
        <begin position="1"/>
        <end position="21"/>
    </location>
</feature>
<accession>H0E845</accession>
<keyword evidence="4" id="KW-1185">Reference proteome</keyword>
<protein>
    <recommendedName>
        <fullName evidence="5">Lipoprotein</fullName>
    </recommendedName>
</protein>
<dbReference type="PATRIC" id="fig|1097667.3.peg.2977"/>
<evidence type="ECO:0000313" key="4">
    <source>
        <dbReference type="Proteomes" id="UP000005143"/>
    </source>
</evidence>
<proteinExistence type="predicted"/>
<keyword evidence="2" id="KW-0732">Signal</keyword>
<feature type="compositionally biased region" description="Low complexity" evidence="1">
    <location>
        <begin position="29"/>
        <end position="76"/>
    </location>
</feature>
<dbReference type="AlphaFoldDB" id="H0E845"/>
<evidence type="ECO:0008006" key="5">
    <source>
        <dbReference type="Google" id="ProtNLM"/>
    </source>
</evidence>
<dbReference type="RefSeq" id="WP_007576615.1">
    <property type="nucleotide sequence ID" value="NZ_AGUD01000239.1"/>
</dbReference>
<organism evidence="3 4">
    <name type="scientific">Patulibacter medicamentivorans</name>
    <dbReference type="NCBI Taxonomy" id="1097667"/>
    <lineage>
        <taxon>Bacteria</taxon>
        <taxon>Bacillati</taxon>
        <taxon>Actinomycetota</taxon>
        <taxon>Thermoleophilia</taxon>
        <taxon>Solirubrobacterales</taxon>
        <taxon>Patulibacteraceae</taxon>
        <taxon>Patulibacter</taxon>
    </lineage>
</organism>
<feature type="chain" id="PRO_5039002685" description="Lipoprotein" evidence="2">
    <location>
        <begin position="22"/>
        <end position="191"/>
    </location>
</feature>
<name>H0E845_9ACTN</name>
<gene>
    <name evidence="3" type="ORF">PAI11_30020</name>
</gene>